<sequence>MARTVDYRKKADKIKDQIDELYNDLMEEKNSSSSSSNKKIKISDLDFENCDLATLANIQARISRLIIEKSK</sequence>
<reference evidence="1" key="2">
    <citation type="submission" date="2021-04" db="EMBL/GenBank/DDBJ databases">
        <authorList>
            <person name="Gilroy R."/>
        </authorList>
    </citation>
    <scope>NUCLEOTIDE SEQUENCE</scope>
    <source>
        <strain evidence="1">ChiGjej6B6-14162</strain>
    </source>
</reference>
<accession>A0A9D1X798</accession>
<reference evidence="1" key="1">
    <citation type="journal article" date="2021" name="PeerJ">
        <title>Extensive microbial diversity within the chicken gut microbiome revealed by metagenomics and culture.</title>
        <authorList>
            <person name="Gilroy R."/>
            <person name="Ravi A."/>
            <person name="Getino M."/>
            <person name="Pursley I."/>
            <person name="Horton D.L."/>
            <person name="Alikhan N.F."/>
            <person name="Baker D."/>
            <person name="Gharbi K."/>
            <person name="Hall N."/>
            <person name="Watson M."/>
            <person name="Adriaenssens E.M."/>
            <person name="Foster-Nyarko E."/>
            <person name="Jarju S."/>
            <person name="Secka A."/>
            <person name="Antonio M."/>
            <person name="Oren A."/>
            <person name="Chaudhuri R.R."/>
            <person name="La Ragione R."/>
            <person name="Hildebrand F."/>
            <person name="Pallen M.J."/>
        </authorList>
    </citation>
    <scope>NUCLEOTIDE SEQUENCE</scope>
    <source>
        <strain evidence="1">ChiGjej6B6-14162</strain>
    </source>
</reference>
<dbReference type="AlphaFoldDB" id="A0A9D1X798"/>
<dbReference type="Proteomes" id="UP000886740">
    <property type="component" value="Unassembled WGS sequence"/>
</dbReference>
<organism evidence="1 2">
    <name type="scientific">Candidatus Parabacteroides intestinipullorum</name>
    <dbReference type="NCBI Taxonomy" id="2838723"/>
    <lineage>
        <taxon>Bacteria</taxon>
        <taxon>Pseudomonadati</taxon>
        <taxon>Bacteroidota</taxon>
        <taxon>Bacteroidia</taxon>
        <taxon>Bacteroidales</taxon>
        <taxon>Tannerellaceae</taxon>
        <taxon>Parabacteroides</taxon>
    </lineage>
</organism>
<dbReference type="EMBL" id="DXEL01000020">
    <property type="protein sequence ID" value="HIX73816.1"/>
    <property type="molecule type" value="Genomic_DNA"/>
</dbReference>
<gene>
    <name evidence="1" type="ORF">H9977_02015</name>
</gene>
<evidence type="ECO:0000313" key="1">
    <source>
        <dbReference type="EMBL" id="HIX73816.1"/>
    </source>
</evidence>
<evidence type="ECO:0000313" key="2">
    <source>
        <dbReference type="Proteomes" id="UP000886740"/>
    </source>
</evidence>
<protein>
    <submittedName>
        <fullName evidence="1">Uncharacterized protein</fullName>
    </submittedName>
</protein>
<proteinExistence type="predicted"/>
<comment type="caution">
    <text evidence="1">The sequence shown here is derived from an EMBL/GenBank/DDBJ whole genome shotgun (WGS) entry which is preliminary data.</text>
</comment>
<name>A0A9D1X798_9BACT</name>